<dbReference type="PANTHER" id="PTHR10519">
    <property type="entry name" value="GABA-B RECEPTOR"/>
    <property type="match status" value="1"/>
</dbReference>
<dbReference type="PROSITE" id="PS50259">
    <property type="entry name" value="G_PROTEIN_RECEP_F3_4"/>
    <property type="match status" value="1"/>
</dbReference>
<dbReference type="Gene3D" id="2.60.120.200">
    <property type="match status" value="1"/>
</dbReference>
<evidence type="ECO:0000256" key="8">
    <source>
        <dbReference type="ARBA" id="ARBA00023224"/>
    </source>
</evidence>
<feature type="transmembrane region" description="Helical" evidence="9">
    <location>
        <begin position="1289"/>
        <end position="1307"/>
    </location>
</feature>
<feature type="transmembrane region" description="Helical" evidence="9">
    <location>
        <begin position="1356"/>
        <end position="1375"/>
    </location>
</feature>
<keyword evidence="6" id="KW-0675">Receptor</keyword>
<dbReference type="Pfam" id="PF13385">
    <property type="entry name" value="Laminin_G_3"/>
    <property type="match status" value="1"/>
</dbReference>
<evidence type="ECO:0000256" key="2">
    <source>
        <dbReference type="ARBA" id="ARBA00022692"/>
    </source>
</evidence>
<dbReference type="GO" id="GO:0038039">
    <property type="term" value="C:G protein-coupled receptor heterodimeric complex"/>
    <property type="evidence" value="ECO:0007669"/>
    <property type="project" value="TreeGrafter"/>
</dbReference>
<dbReference type="PANTHER" id="PTHR10519:SF20">
    <property type="entry name" value="G-PROTEIN COUPLED RECEPTOR 156-RELATED"/>
    <property type="match status" value="1"/>
</dbReference>
<keyword evidence="4" id="KW-0297">G-protein coupled receptor</keyword>
<keyword evidence="7" id="KW-0325">Glycoprotein</keyword>
<comment type="subcellular location">
    <subcellularLocation>
        <location evidence="1">Membrane</location>
        <topology evidence="1">Multi-pass membrane protein</topology>
    </subcellularLocation>
</comment>
<keyword evidence="5 9" id="KW-0472">Membrane</keyword>
<reference evidence="12" key="1">
    <citation type="submission" date="2021-01" db="EMBL/GenBank/DDBJ databases">
        <authorList>
            <person name="Corre E."/>
            <person name="Pelletier E."/>
            <person name="Niang G."/>
            <person name="Scheremetjew M."/>
            <person name="Finn R."/>
            <person name="Kale V."/>
            <person name="Holt S."/>
            <person name="Cochrane G."/>
            <person name="Meng A."/>
            <person name="Brown T."/>
            <person name="Cohen L."/>
        </authorList>
    </citation>
    <scope>NUCLEOTIDE SEQUENCE</scope>
    <source>
        <strain evidence="12">NY070348D</strain>
    </source>
</reference>
<dbReference type="InterPro" id="IPR002455">
    <property type="entry name" value="GPCR3_GABA-B"/>
</dbReference>
<feature type="transmembrane region" description="Helical" evidence="9">
    <location>
        <begin position="1192"/>
        <end position="1211"/>
    </location>
</feature>
<feature type="transmembrane region" description="Helical" evidence="9">
    <location>
        <begin position="1094"/>
        <end position="1117"/>
    </location>
</feature>
<evidence type="ECO:0000256" key="7">
    <source>
        <dbReference type="ARBA" id="ARBA00023180"/>
    </source>
</evidence>
<sequence length="1428" mass="156327">MKVGVVSAIVICVAGTAEASYGWGYGLKFQDQQTVAGTRKGFIDFGDDGWKDLNQSFTVGMWMKREVSSSTARFPISINNFADRNYFQPFNGRYSNIDSSKLVYELNMSVFDETKWNYAAIVIGEGTSKVYMNGVLHASGEVSSSYSLRGSPAVDSGQGSALYLGAHLYDRITSQPRALSTNSFFGMLDELTIWSRMLTEEDILQQMRGPIDVSATIDSSIVVHYNFDVSCPDSVTENESLGLEHGDCQLSGNKIAKNWGASGSDYDLLLGQTDDTYGFGKTWLELRDTSECPKKLPFATPAIAPSEIEFPATSDVALVNVPQVVRVHSDSVVNIGFPQGHDQGSVKYILKEKPLLGKLTVDNVELVVDDSAGILGNTTLRYLAPSGFSTPIRVKLERSDNLAKHEIHIWPFKQPRLGQNIVDSKVVFSSLEDSTIFQVLIPGNAYDPSGDELQAVIKQLPSKGTLFNADYHWGSGMVKGDAITKIDDVLTATAGIFAYTPLPEGYGVPYDTFQVAFYGKTSGSSSVTLTVEVNILAVNDKPRASSGVNHIKEDSKEGVEIELNVSDPETAFGVFITKLPSKGKLYSVINGSRGQYIDRPYNLFDVGEPYDQFASKVLGVSSFWGKAPYSGYHALNVLGPQTCNMAGECGLDFRFVEPFETIPNGHLVRANVNPGNMENIVYTWAKVTRKVSGEGGNARYDVETVPMVNGERQPCAMTGSSYPSDCDTEMVNQAGVRVLKNISIQDMTSTSPGVWCPASLGYNGDDQVNISRVGNIVYYAFGALFEYNWGQQGYQTGDPKYTEFIEVAYDNPVFPVGIQIGSPRGTGAVVSIRAKSPQGIWEPIYRGKALHDAYEETNGRRMYHDWAPAICRPAFKASEFRLELDTSAQTGISDWNYIDYIKLLGSDDAQPGMLRFPIHKVIYIPDENAHGVDEFSFQANDCGGDRLRNSKPENIVIHVAAEPDAPTGEETIHLNKRTNRAQIDIRAHDVDGEDISVKLLTSPNHGQLYRDPEFRTPISLSSPIISQGTMGITASIWFKPPSCETPTQRIQVMFEYVVTDSADYTTLRKIGFNISCGDLPRTYVLATASTGAKAITYILGITGILGAIACALFNFKYRRLGVVKVTSPKINYVICLGCAFVYTYILSTVSSLPETCSDVEQLEIHHLGNSFTCVADNTCCKDAASSRCYTPITLLSIGIVLACGSLFAKTVRILSIFQDAMEMKKSKKIQDSALLVQVSIFLLVLICILVIWAITSPMQVEFIKGQDVVTADATMTALLYPTCTSDHQTTFSIVIIAFLGSKMLYGAHLAFSARNVHVTQLNDSKQIGLSVYNILVFGTINLGISELVPDPTSAQIIIALLTWLTTSLTLAVLYIPRVMDVKSNAVVDIISSQTRSVSTSRFIPQPRVVETDIEPPTSYLPSSDATRL</sequence>
<feature type="transmembrane region" description="Helical" evidence="9">
    <location>
        <begin position="1232"/>
        <end position="1254"/>
    </location>
</feature>
<dbReference type="InterPro" id="IPR017978">
    <property type="entry name" value="GPCR_3_C"/>
</dbReference>
<dbReference type="Pfam" id="PF00003">
    <property type="entry name" value="7tm_3"/>
    <property type="match status" value="1"/>
</dbReference>
<keyword evidence="8" id="KW-0807">Transducer</keyword>
<organism evidence="12">
    <name type="scientific">Mucochytrium quahogii</name>
    <dbReference type="NCBI Taxonomy" id="96639"/>
    <lineage>
        <taxon>Eukaryota</taxon>
        <taxon>Sar</taxon>
        <taxon>Stramenopiles</taxon>
        <taxon>Bigyra</taxon>
        <taxon>Labyrinthulomycetes</taxon>
        <taxon>Thraustochytrida</taxon>
        <taxon>Thraustochytriidae</taxon>
        <taxon>Mucochytrium</taxon>
    </lineage>
</organism>
<dbReference type="PRINTS" id="PR01176">
    <property type="entry name" value="GABABRECEPTR"/>
</dbReference>
<evidence type="ECO:0000256" key="10">
    <source>
        <dbReference type="SAM" id="SignalP"/>
    </source>
</evidence>
<evidence type="ECO:0000256" key="6">
    <source>
        <dbReference type="ARBA" id="ARBA00023170"/>
    </source>
</evidence>
<dbReference type="GO" id="GO:0004965">
    <property type="term" value="F:G protein-coupled GABA receptor activity"/>
    <property type="evidence" value="ECO:0007669"/>
    <property type="project" value="InterPro"/>
</dbReference>
<dbReference type="EMBL" id="HBHK01026481">
    <property type="protein sequence ID" value="CAD9706233.1"/>
    <property type="molecule type" value="Transcribed_RNA"/>
</dbReference>
<accession>A0A7S2SPN8</accession>
<keyword evidence="10" id="KW-0732">Signal</keyword>
<dbReference type="GO" id="GO:0007214">
    <property type="term" value="P:gamma-aminobutyric acid signaling pathway"/>
    <property type="evidence" value="ECO:0007669"/>
    <property type="project" value="TreeGrafter"/>
</dbReference>
<proteinExistence type="predicted"/>
<keyword evidence="3 9" id="KW-1133">Transmembrane helix</keyword>
<feature type="chain" id="PRO_5030818578" description="G-protein coupled receptors family 3 profile domain-containing protein" evidence="10">
    <location>
        <begin position="20"/>
        <end position="1428"/>
    </location>
</feature>
<dbReference type="CDD" id="cd15047">
    <property type="entry name" value="7tmC_GABA-B-like"/>
    <property type="match status" value="1"/>
</dbReference>
<feature type="transmembrane region" description="Helical" evidence="9">
    <location>
        <begin position="1327"/>
        <end position="1344"/>
    </location>
</feature>
<evidence type="ECO:0000256" key="9">
    <source>
        <dbReference type="SAM" id="Phobius"/>
    </source>
</evidence>
<keyword evidence="2 9" id="KW-0812">Transmembrane</keyword>
<feature type="signal peptide" evidence="10">
    <location>
        <begin position="1"/>
        <end position="19"/>
    </location>
</feature>
<feature type="transmembrane region" description="Helical" evidence="9">
    <location>
        <begin position="1129"/>
        <end position="1145"/>
    </location>
</feature>
<evidence type="ECO:0000256" key="5">
    <source>
        <dbReference type="ARBA" id="ARBA00023136"/>
    </source>
</evidence>
<protein>
    <recommendedName>
        <fullName evidence="11">G-protein coupled receptors family 3 profile domain-containing protein</fullName>
    </recommendedName>
</protein>
<evidence type="ECO:0000256" key="3">
    <source>
        <dbReference type="ARBA" id="ARBA00022989"/>
    </source>
</evidence>
<name>A0A7S2SPN8_9STRA</name>
<feature type="domain" description="G-protein coupled receptors family 3 profile" evidence="11">
    <location>
        <begin position="1188"/>
        <end position="1378"/>
    </location>
</feature>
<dbReference type="SUPFAM" id="SSF49899">
    <property type="entry name" value="Concanavalin A-like lectins/glucanases"/>
    <property type="match status" value="1"/>
</dbReference>
<evidence type="ECO:0000313" key="12">
    <source>
        <dbReference type="EMBL" id="CAD9706233.1"/>
    </source>
</evidence>
<evidence type="ECO:0000259" key="11">
    <source>
        <dbReference type="PROSITE" id="PS50259"/>
    </source>
</evidence>
<evidence type="ECO:0000256" key="1">
    <source>
        <dbReference type="ARBA" id="ARBA00004141"/>
    </source>
</evidence>
<evidence type="ECO:0000256" key="4">
    <source>
        <dbReference type="ARBA" id="ARBA00023040"/>
    </source>
</evidence>
<dbReference type="InterPro" id="IPR013320">
    <property type="entry name" value="ConA-like_dom_sf"/>
</dbReference>
<gene>
    <name evidence="12" type="ORF">QSP1433_LOCUS16651</name>
</gene>